<proteinExistence type="predicted"/>
<reference evidence="1" key="2">
    <citation type="journal article" date="2015" name="Fish Shellfish Immunol.">
        <title>Early steps in the European eel (Anguilla anguilla)-Vibrio vulnificus interaction in the gills: Role of the RtxA13 toxin.</title>
        <authorList>
            <person name="Callol A."/>
            <person name="Pajuelo D."/>
            <person name="Ebbesson L."/>
            <person name="Teles M."/>
            <person name="MacKenzie S."/>
            <person name="Amaro C."/>
        </authorList>
    </citation>
    <scope>NUCLEOTIDE SEQUENCE</scope>
</reference>
<evidence type="ECO:0000313" key="1">
    <source>
        <dbReference type="EMBL" id="JAH04352.1"/>
    </source>
</evidence>
<dbReference type="AlphaFoldDB" id="A0A0E9PJA4"/>
<dbReference type="EMBL" id="GBXM01092741">
    <property type="protein sequence ID" value="JAH15836.1"/>
    <property type="molecule type" value="Transcribed_RNA"/>
</dbReference>
<organism evidence="1">
    <name type="scientific">Anguilla anguilla</name>
    <name type="common">European freshwater eel</name>
    <name type="synonym">Muraena anguilla</name>
    <dbReference type="NCBI Taxonomy" id="7936"/>
    <lineage>
        <taxon>Eukaryota</taxon>
        <taxon>Metazoa</taxon>
        <taxon>Chordata</taxon>
        <taxon>Craniata</taxon>
        <taxon>Vertebrata</taxon>
        <taxon>Euteleostomi</taxon>
        <taxon>Actinopterygii</taxon>
        <taxon>Neopterygii</taxon>
        <taxon>Teleostei</taxon>
        <taxon>Anguilliformes</taxon>
        <taxon>Anguillidae</taxon>
        <taxon>Anguilla</taxon>
    </lineage>
</organism>
<sequence>MSLMQGHINRLTFVVFILKQNVSVYIYHKPVIVYTFITLHFRSHSIIE</sequence>
<protein>
    <submittedName>
        <fullName evidence="1">Uncharacterized protein</fullName>
    </submittedName>
</protein>
<reference evidence="1" key="1">
    <citation type="submission" date="2014-11" db="EMBL/GenBank/DDBJ databases">
        <authorList>
            <person name="Amaro Gonzalez C."/>
        </authorList>
    </citation>
    <scope>NUCLEOTIDE SEQUENCE</scope>
</reference>
<name>A0A0E9PJA4_ANGAN</name>
<dbReference type="EMBL" id="GBXM01104225">
    <property type="protein sequence ID" value="JAH04352.1"/>
    <property type="molecule type" value="Transcribed_RNA"/>
</dbReference>
<accession>A0A0E9PJA4</accession>